<accession>A0A6J6BUJ2</accession>
<name>A0A6J6BUJ2_9ZZZZ</name>
<sequence>MTRKGLALGVGAVLVASTFGVAPANANGLADKSFVSLTPRVGTEYTVLMDQYFDLSANVADTLAGTSGRDLKFLVSDPQSRVFVDQSQTDSVTSYSAAGSTLASIGVSSTTATLTVSGTAVAAGEKLFVYGMTGQSGTDFNGKVFTRTADTTATLTVTAGTANATVTGAVAEKTNGLNTRAAILANGSLGDADLFESATIQDQAGKTMTAGRASDGTFVVDTNTNANANNRLLRLVANTTSTYSVTVTAWVDSNNDGLINDTEYTSPARTVTFVKAGDVTAVTTLSPIVGDENLVANITTTPVLNGNQVLAQDGDFLNAAFTRSLSTSTVYSAVDLASTTQSSAWNDTTKTWTVTASLDADAAGERNTADGSVVTDSWAGIAAPTASGITAVSVSTTGLVTVTDAAHGLRTGDRVTVVIDAADTSVAIAGESVARTVTATGPDTFTYQVSETTGFPTSTATDSSVGGSTAWTLATYTGPQGLADRVGAETYSAQAVIQTGASTWTAISTKVETGVTSAATSSAEVSTKASTAVQGKVYDDQSGTNAAQVLTGTKTVEVTFTALDADGDALGAGRPIAVTLTRSGTVDTARVNGKTADTVLTGANGTATVTITAVNGAKDMDLRVQGVVENRATVYIDLQWRDASFGLVDLATTAASLNTSETRAMVELGSYTMNLAVMDQWYNAPAAGAYRLKLTGEGVAAQFVALNNGRANVTVTDTGVFGTQVATVIDLEKMSGTTVTGTTTYTITADLAKTYRVVLGANGTTLYGTEADLSDAVAKKALLELDKRVQAGETPAYANDVLINGQVANNATSAGRQGALVTITGPSNILFSNGEKAARGSLTFLSGSNGNFEVKLYSTAAQTDTVITVTSNGASSTTKVTFTGIGVGEGTKLDVTAPANVRPASTFQVKAKLSDAFGNGVEATAGRVKVTYTGPGIVFGTLPDKTDKNGELMFSVLLGSNDTGNVVVTVSYDQNGDADYVDAKDLNTTKTITVGTGAAAGAGKVNVGSFNGKLVVYAAGLNGARISWKVGGNWGSAVASSNYSIFNRPTPRAGVTVSVDIYVNGVSTLTKSVVTR</sequence>
<gene>
    <name evidence="1" type="ORF">UFOPK1503_00380</name>
</gene>
<organism evidence="1">
    <name type="scientific">freshwater metagenome</name>
    <dbReference type="NCBI Taxonomy" id="449393"/>
    <lineage>
        <taxon>unclassified sequences</taxon>
        <taxon>metagenomes</taxon>
        <taxon>ecological metagenomes</taxon>
    </lineage>
</organism>
<dbReference type="InterPro" id="IPR017868">
    <property type="entry name" value="Filamin/ABP280_repeat-like"/>
</dbReference>
<evidence type="ECO:0000313" key="1">
    <source>
        <dbReference type="EMBL" id="CAB4542850.1"/>
    </source>
</evidence>
<dbReference type="PROSITE" id="PS50194">
    <property type="entry name" value="FILAMIN_REPEAT"/>
    <property type="match status" value="1"/>
</dbReference>
<proteinExistence type="predicted"/>
<dbReference type="EMBL" id="CAEZST010000004">
    <property type="protein sequence ID" value="CAB4542850.1"/>
    <property type="molecule type" value="Genomic_DNA"/>
</dbReference>
<protein>
    <submittedName>
        <fullName evidence="1">Unannotated protein</fullName>
    </submittedName>
</protein>
<reference evidence="1" key="1">
    <citation type="submission" date="2020-05" db="EMBL/GenBank/DDBJ databases">
        <authorList>
            <person name="Chiriac C."/>
            <person name="Salcher M."/>
            <person name="Ghai R."/>
            <person name="Kavagutti S V."/>
        </authorList>
    </citation>
    <scope>NUCLEOTIDE SEQUENCE</scope>
</reference>
<dbReference type="AlphaFoldDB" id="A0A6J6BUJ2"/>